<gene>
    <name evidence="3" type="ORF">GWK08_09180</name>
</gene>
<reference evidence="3 4" key="1">
    <citation type="submission" date="2020-01" db="EMBL/GenBank/DDBJ databases">
        <title>Leptobacterium flavescens.</title>
        <authorList>
            <person name="Wang G."/>
        </authorList>
    </citation>
    <scope>NUCLEOTIDE SEQUENCE [LARGE SCALE GENOMIC DNA]</scope>
    <source>
        <strain evidence="3 4">KCTC 22160</strain>
    </source>
</reference>
<dbReference type="EMBL" id="JAABOO010000002">
    <property type="protein sequence ID" value="NER13608.1"/>
    <property type="molecule type" value="Genomic_DNA"/>
</dbReference>
<proteinExistence type="predicted"/>
<protein>
    <recommendedName>
        <fullName evidence="2">DUF2268 domain-containing protein</fullName>
    </recommendedName>
</protein>
<organism evidence="3 4">
    <name type="scientific">Leptobacterium flavescens</name>
    <dbReference type="NCBI Taxonomy" id="472055"/>
    <lineage>
        <taxon>Bacteria</taxon>
        <taxon>Pseudomonadati</taxon>
        <taxon>Bacteroidota</taxon>
        <taxon>Flavobacteriia</taxon>
        <taxon>Flavobacteriales</taxon>
        <taxon>Flavobacteriaceae</taxon>
        <taxon>Leptobacterium</taxon>
    </lineage>
</organism>
<evidence type="ECO:0000256" key="1">
    <source>
        <dbReference type="SAM" id="SignalP"/>
    </source>
</evidence>
<evidence type="ECO:0000313" key="3">
    <source>
        <dbReference type="EMBL" id="NER13608.1"/>
    </source>
</evidence>
<dbReference type="Pfam" id="PF10026">
    <property type="entry name" value="DUF2268"/>
    <property type="match status" value="1"/>
</dbReference>
<keyword evidence="4" id="KW-1185">Reference proteome</keyword>
<accession>A0A6P0UNW0</accession>
<sequence>MKLIKYLFVGLVLSLAACMGSASDKAKNAVEEEKTSSLTINFDDESQGFSEKEKELISARAGKVEQELRELLSELPQKVELHFVKVDRDLRVVGGISGRAENPERIVIEISAIYPNGTIAAINKSLAGTLYHEFHHLNRGWTIEGNKFGPGIAIAVINEGLACIFSEEYTGDINEADIYPENVNEWALEILELSVNANYGHWMFDHPDGRQAIGYKTGRYIIHQALKNTGKSILELSEYSPDKIWELAKVK</sequence>
<feature type="signal peptide" evidence="1">
    <location>
        <begin position="1"/>
        <end position="22"/>
    </location>
</feature>
<dbReference type="RefSeq" id="WP_163606658.1">
    <property type="nucleotide sequence ID" value="NZ_JAABOO010000002.1"/>
</dbReference>
<comment type="caution">
    <text evidence="3">The sequence shown here is derived from an EMBL/GenBank/DDBJ whole genome shotgun (WGS) entry which is preliminary data.</text>
</comment>
<keyword evidence="1" id="KW-0732">Signal</keyword>
<dbReference type="AlphaFoldDB" id="A0A6P0UNW0"/>
<dbReference type="InterPro" id="IPR018728">
    <property type="entry name" value="DUF2268"/>
</dbReference>
<dbReference type="PROSITE" id="PS51257">
    <property type="entry name" value="PROKAR_LIPOPROTEIN"/>
    <property type="match status" value="1"/>
</dbReference>
<evidence type="ECO:0000259" key="2">
    <source>
        <dbReference type="Pfam" id="PF10026"/>
    </source>
</evidence>
<name>A0A6P0UNW0_9FLAO</name>
<dbReference type="Proteomes" id="UP000468581">
    <property type="component" value="Unassembled WGS sequence"/>
</dbReference>
<feature type="chain" id="PRO_5026697492" description="DUF2268 domain-containing protein" evidence="1">
    <location>
        <begin position="23"/>
        <end position="251"/>
    </location>
</feature>
<evidence type="ECO:0000313" key="4">
    <source>
        <dbReference type="Proteomes" id="UP000468581"/>
    </source>
</evidence>
<feature type="domain" description="DUF2268" evidence="2">
    <location>
        <begin position="60"/>
        <end position="244"/>
    </location>
</feature>